<accession>A0A427ASB6</accession>
<proteinExistence type="predicted"/>
<dbReference type="EMBL" id="AMZH03001484">
    <property type="protein sequence ID" value="RRT79142.1"/>
    <property type="molecule type" value="Genomic_DNA"/>
</dbReference>
<dbReference type="GO" id="GO:0003676">
    <property type="term" value="F:nucleic acid binding"/>
    <property type="evidence" value="ECO:0007669"/>
    <property type="project" value="InterPro"/>
</dbReference>
<sequence>MGKPFLLPPRFPWRWISYDDAESALSVVAPVCYAHLAAQQMSQFLKFEDFSDDAGRQGIPELPRLHENVESSISQFSCNTGILVGQACRANLAACLDLVVLDAWLLDLTQAYR</sequence>
<dbReference type="Proteomes" id="UP000287651">
    <property type="component" value="Unassembled WGS sequence"/>
</dbReference>
<evidence type="ECO:0000313" key="1">
    <source>
        <dbReference type="EMBL" id="RRT79142.1"/>
    </source>
</evidence>
<dbReference type="Gene3D" id="3.30.420.10">
    <property type="entry name" value="Ribonuclease H-like superfamily/Ribonuclease H"/>
    <property type="match status" value="1"/>
</dbReference>
<name>A0A427ASB6_ENSVE</name>
<protein>
    <submittedName>
        <fullName evidence="1">Uncharacterized protein</fullName>
    </submittedName>
</protein>
<evidence type="ECO:0000313" key="2">
    <source>
        <dbReference type="Proteomes" id="UP000287651"/>
    </source>
</evidence>
<dbReference type="InterPro" id="IPR036397">
    <property type="entry name" value="RNaseH_sf"/>
</dbReference>
<reference evidence="1 2" key="1">
    <citation type="journal article" date="2014" name="Agronomy (Basel)">
        <title>A Draft Genome Sequence for Ensete ventricosum, the Drought-Tolerant Tree Against Hunger.</title>
        <authorList>
            <person name="Harrison J."/>
            <person name="Moore K.A."/>
            <person name="Paszkiewicz K."/>
            <person name="Jones T."/>
            <person name="Grant M."/>
            <person name="Ambacheew D."/>
            <person name="Muzemil S."/>
            <person name="Studholme D.J."/>
        </authorList>
    </citation>
    <scope>NUCLEOTIDE SEQUENCE [LARGE SCALE GENOMIC DNA]</scope>
</reference>
<comment type="caution">
    <text evidence="1">The sequence shown here is derived from an EMBL/GenBank/DDBJ whole genome shotgun (WGS) entry which is preliminary data.</text>
</comment>
<gene>
    <name evidence="1" type="ORF">B296_00024544</name>
</gene>
<organism evidence="1 2">
    <name type="scientific">Ensete ventricosum</name>
    <name type="common">Abyssinian banana</name>
    <name type="synonym">Musa ensete</name>
    <dbReference type="NCBI Taxonomy" id="4639"/>
    <lineage>
        <taxon>Eukaryota</taxon>
        <taxon>Viridiplantae</taxon>
        <taxon>Streptophyta</taxon>
        <taxon>Embryophyta</taxon>
        <taxon>Tracheophyta</taxon>
        <taxon>Spermatophyta</taxon>
        <taxon>Magnoliopsida</taxon>
        <taxon>Liliopsida</taxon>
        <taxon>Zingiberales</taxon>
        <taxon>Musaceae</taxon>
        <taxon>Ensete</taxon>
    </lineage>
</organism>
<dbReference type="AlphaFoldDB" id="A0A427ASB6"/>